<dbReference type="Gene3D" id="1.10.10.10">
    <property type="entry name" value="Winged helix-like DNA-binding domain superfamily/Winged helix DNA-binding domain"/>
    <property type="match status" value="1"/>
</dbReference>
<dbReference type="InterPro" id="IPR000792">
    <property type="entry name" value="Tscrpt_reg_LuxR_C"/>
</dbReference>
<dbReference type="PROSITE" id="PS50043">
    <property type="entry name" value="HTH_LUXR_2"/>
    <property type="match status" value="1"/>
</dbReference>
<dbReference type="InterPro" id="IPR036388">
    <property type="entry name" value="WH-like_DNA-bd_sf"/>
</dbReference>
<dbReference type="SMART" id="SM00421">
    <property type="entry name" value="HTH_LUXR"/>
    <property type="match status" value="1"/>
</dbReference>
<keyword evidence="1" id="KW-0805">Transcription regulation</keyword>
<proteinExistence type="predicted"/>
<dbReference type="GO" id="GO:0006355">
    <property type="term" value="P:regulation of DNA-templated transcription"/>
    <property type="evidence" value="ECO:0007669"/>
    <property type="project" value="InterPro"/>
</dbReference>
<dbReference type="PRINTS" id="PR00038">
    <property type="entry name" value="HTHLUXR"/>
</dbReference>
<accession>E8RMS0</accession>
<dbReference type="PANTHER" id="PTHR44688:SF16">
    <property type="entry name" value="DNA-BINDING TRANSCRIPTIONAL ACTIVATOR DEVR_DOSR"/>
    <property type="match status" value="1"/>
</dbReference>
<dbReference type="InterPro" id="IPR016032">
    <property type="entry name" value="Sig_transdc_resp-reg_C-effctor"/>
</dbReference>
<evidence type="ECO:0000256" key="3">
    <source>
        <dbReference type="ARBA" id="ARBA00023163"/>
    </source>
</evidence>
<keyword evidence="7" id="KW-1185">Reference proteome</keyword>
<evidence type="ECO:0000313" key="7">
    <source>
        <dbReference type="Proteomes" id="UP000001492"/>
    </source>
</evidence>
<dbReference type="OrthoDB" id="9808843at2"/>
<dbReference type="eggNOG" id="COG2197">
    <property type="taxonomic scope" value="Bacteria"/>
</dbReference>
<dbReference type="SUPFAM" id="SSF46894">
    <property type="entry name" value="C-terminal effector domain of the bipartite response regulators"/>
    <property type="match status" value="1"/>
</dbReference>
<protein>
    <submittedName>
        <fullName evidence="6">Regulatory protein LuxR</fullName>
    </submittedName>
</protein>
<evidence type="ECO:0000313" key="6">
    <source>
        <dbReference type="EMBL" id="ADU13951.1"/>
    </source>
</evidence>
<dbReference type="CDD" id="cd06170">
    <property type="entry name" value="LuxR_C_like"/>
    <property type="match status" value="1"/>
</dbReference>
<dbReference type="HOGENOM" id="CLU_1418916_0_0_5"/>
<dbReference type="EMBL" id="CP002395">
    <property type="protein sequence ID" value="ADU13951.1"/>
    <property type="molecule type" value="Genomic_DNA"/>
</dbReference>
<keyword evidence="4" id="KW-1133">Transmembrane helix</keyword>
<dbReference type="RefSeq" id="WP_013479779.1">
    <property type="nucleotide sequence ID" value="NC_014816.1"/>
</dbReference>
<dbReference type="GO" id="GO:0003677">
    <property type="term" value="F:DNA binding"/>
    <property type="evidence" value="ECO:0007669"/>
    <property type="project" value="UniProtKB-KW"/>
</dbReference>
<keyword evidence="3" id="KW-0804">Transcription</keyword>
<dbReference type="STRING" id="573065.Astex_2297"/>
<evidence type="ECO:0000256" key="4">
    <source>
        <dbReference type="SAM" id="Phobius"/>
    </source>
</evidence>
<evidence type="ECO:0000256" key="1">
    <source>
        <dbReference type="ARBA" id="ARBA00023015"/>
    </source>
</evidence>
<dbReference type="AlphaFoldDB" id="E8RMS0"/>
<name>E8RMS0_ASTEC</name>
<feature type="transmembrane region" description="Helical" evidence="4">
    <location>
        <begin position="157"/>
        <end position="183"/>
    </location>
</feature>
<dbReference type="Pfam" id="PF00196">
    <property type="entry name" value="GerE"/>
    <property type="match status" value="1"/>
</dbReference>
<feature type="domain" description="HTH luxR-type" evidence="5">
    <location>
        <begin position="4"/>
        <end position="69"/>
    </location>
</feature>
<gene>
    <name evidence="6" type="ordered locus">Astex_2297</name>
</gene>
<reference evidence="7" key="1">
    <citation type="submission" date="2010-12" db="EMBL/GenBank/DDBJ databases">
        <title>Complete sequence of chromosome 1 of Asticcacaulis excentricus CB 48.</title>
        <authorList>
            <consortium name="US DOE Joint Genome Institute"/>
            <person name="Lucas S."/>
            <person name="Copeland A."/>
            <person name="Lapidus A."/>
            <person name="Cheng J.-F."/>
            <person name="Bruce D."/>
            <person name="Goodwin L."/>
            <person name="Pitluck S."/>
            <person name="Teshima H."/>
            <person name="Davenport K."/>
            <person name="Detter J.C."/>
            <person name="Han C."/>
            <person name="Tapia R."/>
            <person name="Land M."/>
            <person name="Hauser L."/>
            <person name="Jeffries C."/>
            <person name="Kyrpides N."/>
            <person name="Ivanova N."/>
            <person name="Ovchinnikova G."/>
            <person name="Brun Y.V."/>
            <person name="Woyke T."/>
        </authorList>
    </citation>
    <scope>NUCLEOTIDE SEQUENCE [LARGE SCALE GENOMIC DNA]</scope>
    <source>
        <strain evidence="7">ATCC 15261 / DSM 4724 / KCTC 12464 / NCIMB 9791 / VKM B-1370 / CB 48</strain>
    </source>
</reference>
<dbReference type="Proteomes" id="UP000001492">
    <property type="component" value="Chromosome 1"/>
</dbReference>
<dbReference type="PANTHER" id="PTHR44688">
    <property type="entry name" value="DNA-BINDING TRANSCRIPTIONAL ACTIVATOR DEVR_DOSR"/>
    <property type="match status" value="1"/>
</dbReference>
<keyword evidence="4" id="KW-0472">Membrane</keyword>
<organism evidence="6 7">
    <name type="scientific">Asticcacaulis excentricus (strain ATCC 15261 / DSM 4724 / KCTC 12464 / NCIMB 9791 / VKM B-1370 / CB 48)</name>
    <dbReference type="NCBI Taxonomy" id="573065"/>
    <lineage>
        <taxon>Bacteria</taxon>
        <taxon>Pseudomonadati</taxon>
        <taxon>Pseudomonadota</taxon>
        <taxon>Alphaproteobacteria</taxon>
        <taxon>Caulobacterales</taxon>
        <taxon>Caulobacteraceae</taxon>
        <taxon>Asticcacaulis</taxon>
    </lineage>
</organism>
<sequence>MSQQNPGLFKLSPREKEVLRLTLGGHTQKEIARLLDIGPTTVKTHAKAACMKLGKDTTRAAARILAEHECLSPATAAAVLLEGGPPTKRIPASASGDDTALTGVSRSQDALGRLSDAESSPLDQGLSQAISKSTDRSSVMTWGKLERTLKTTSTAQWLAILVFVSIALGLTVSSLLFISAHMLQTIDGMIP</sequence>
<evidence type="ECO:0000259" key="5">
    <source>
        <dbReference type="PROSITE" id="PS50043"/>
    </source>
</evidence>
<dbReference type="KEGG" id="aex:Astex_2297"/>
<keyword evidence="2" id="KW-0238">DNA-binding</keyword>
<keyword evidence="4" id="KW-0812">Transmembrane</keyword>
<evidence type="ECO:0000256" key="2">
    <source>
        <dbReference type="ARBA" id="ARBA00023125"/>
    </source>
</evidence>